<organism evidence="2 3">
    <name type="scientific">Romanomermis culicivorax</name>
    <name type="common">Nematode worm</name>
    <dbReference type="NCBI Taxonomy" id="13658"/>
    <lineage>
        <taxon>Eukaryota</taxon>
        <taxon>Metazoa</taxon>
        <taxon>Ecdysozoa</taxon>
        <taxon>Nematoda</taxon>
        <taxon>Enoplea</taxon>
        <taxon>Dorylaimia</taxon>
        <taxon>Mermithida</taxon>
        <taxon>Mermithoidea</taxon>
        <taxon>Mermithidae</taxon>
        <taxon>Romanomermis</taxon>
    </lineage>
</organism>
<reference evidence="3" key="1">
    <citation type="submission" date="2022-11" db="UniProtKB">
        <authorList>
            <consortium name="WormBaseParasite"/>
        </authorList>
    </citation>
    <scope>IDENTIFICATION</scope>
</reference>
<evidence type="ECO:0000256" key="1">
    <source>
        <dbReference type="SAM" id="MobiDB-lite"/>
    </source>
</evidence>
<keyword evidence="2" id="KW-1185">Reference proteome</keyword>
<feature type="region of interest" description="Disordered" evidence="1">
    <location>
        <begin position="62"/>
        <end position="81"/>
    </location>
</feature>
<dbReference type="WBParaSite" id="nRc.2.0.1.t22869-RA">
    <property type="protein sequence ID" value="nRc.2.0.1.t22869-RA"/>
    <property type="gene ID" value="nRc.2.0.1.g22869"/>
</dbReference>
<protein>
    <submittedName>
        <fullName evidence="3">Uncharacterized protein</fullName>
    </submittedName>
</protein>
<name>A0A915J8S5_ROMCU</name>
<evidence type="ECO:0000313" key="3">
    <source>
        <dbReference type="WBParaSite" id="nRc.2.0.1.t22869-RA"/>
    </source>
</evidence>
<sequence>MYFSIEKGFLKRLRFFDENGNTDCAPRATQTTSHLIFPPTYSQKGEKEANWPWGQNFTDQSKVRQTKTKNGETEIQQLGKQ</sequence>
<evidence type="ECO:0000313" key="2">
    <source>
        <dbReference type="Proteomes" id="UP000887565"/>
    </source>
</evidence>
<accession>A0A915J8S5</accession>
<dbReference type="AlphaFoldDB" id="A0A915J8S5"/>
<proteinExistence type="predicted"/>
<dbReference type="Proteomes" id="UP000887565">
    <property type="component" value="Unplaced"/>
</dbReference>